<keyword evidence="2" id="KW-0012">Acyltransferase</keyword>
<organism evidence="4 5">
    <name type="scientific">Chryseobacterium suipulveris</name>
    <dbReference type="NCBI Taxonomy" id="2929800"/>
    <lineage>
        <taxon>Bacteria</taxon>
        <taxon>Pseudomonadati</taxon>
        <taxon>Bacteroidota</taxon>
        <taxon>Flavobacteriia</taxon>
        <taxon>Flavobacteriales</taxon>
        <taxon>Weeksellaceae</taxon>
        <taxon>Chryseobacterium group</taxon>
        <taxon>Chryseobacterium</taxon>
    </lineage>
</organism>
<dbReference type="PANTHER" id="PTHR10545">
    <property type="entry name" value="DIAMINE N-ACETYLTRANSFERASE"/>
    <property type="match status" value="1"/>
</dbReference>
<dbReference type="PANTHER" id="PTHR10545:SF29">
    <property type="entry name" value="GH14572P-RELATED"/>
    <property type="match status" value="1"/>
</dbReference>
<dbReference type="PROSITE" id="PS51186">
    <property type="entry name" value="GNAT"/>
    <property type="match status" value="1"/>
</dbReference>
<keyword evidence="5" id="KW-1185">Reference proteome</keyword>
<accession>A0ABY4BQS3</accession>
<evidence type="ECO:0000313" key="4">
    <source>
        <dbReference type="EMBL" id="UOE40063.1"/>
    </source>
</evidence>
<dbReference type="Pfam" id="PF00583">
    <property type="entry name" value="Acetyltransf_1"/>
    <property type="match status" value="1"/>
</dbReference>
<reference evidence="4 5" key="1">
    <citation type="submission" date="2022-03" db="EMBL/GenBank/DDBJ databases">
        <title>Chryseobacterium sp. isolated from particulate matters in swine house.</title>
        <authorList>
            <person name="Won M."/>
            <person name="Kim S.-J."/>
            <person name="Kwon S.-W."/>
        </authorList>
    </citation>
    <scope>NUCLEOTIDE SEQUENCE [LARGE SCALE GENOMIC DNA]</scope>
    <source>
        <strain evidence="4 5">SC2-2</strain>
    </source>
</reference>
<dbReference type="SUPFAM" id="SSF55729">
    <property type="entry name" value="Acyl-CoA N-acyltransferases (Nat)"/>
    <property type="match status" value="1"/>
</dbReference>
<dbReference type="RefSeq" id="WP_243548080.1">
    <property type="nucleotide sequence ID" value="NZ_CP094532.1"/>
</dbReference>
<feature type="domain" description="N-acetyltransferase" evidence="3">
    <location>
        <begin position="2"/>
        <end position="157"/>
    </location>
</feature>
<gene>
    <name evidence="4" type="ORF">MTP09_09030</name>
</gene>
<dbReference type="CDD" id="cd04301">
    <property type="entry name" value="NAT_SF"/>
    <property type="match status" value="1"/>
</dbReference>
<dbReference type="Proteomes" id="UP000831460">
    <property type="component" value="Chromosome"/>
</dbReference>
<proteinExistence type="predicted"/>
<evidence type="ECO:0000259" key="3">
    <source>
        <dbReference type="PROSITE" id="PS51186"/>
    </source>
</evidence>
<dbReference type="InterPro" id="IPR051016">
    <property type="entry name" value="Diverse_Substrate_AcTransf"/>
</dbReference>
<evidence type="ECO:0000313" key="5">
    <source>
        <dbReference type="Proteomes" id="UP000831460"/>
    </source>
</evidence>
<protein>
    <submittedName>
        <fullName evidence="4">GNAT family N-acetyltransferase</fullName>
    </submittedName>
</protein>
<sequence>MFQIRIATEKDIPTIFDLIKKLAVYEKLENDVVTSEEELAENIFAKNFAKVLIAEESGNPVGFALYFYNFSTFVGKPGIYLEDLFIEPEHRGKGYGKALLIELAKIAEAGNCGRLEWSVLDWNMPSIEFYKALGAKPMDEWTVFRLDKKGIRDLSGL</sequence>
<keyword evidence="1" id="KW-0808">Transferase</keyword>
<dbReference type="EMBL" id="CP094532">
    <property type="protein sequence ID" value="UOE40063.1"/>
    <property type="molecule type" value="Genomic_DNA"/>
</dbReference>
<dbReference type="InterPro" id="IPR016181">
    <property type="entry name" value="Acyl_CoA_acyltransferase"/>
</dbReference>
<dbReference type="Gene3D" id="3.40.630.30">
    <property type="match status" value="1"/>
</dbReference>
<dbReference type="InterPro" id="IPR000182">
    <property type="entry name" value="GNAT_dom"/>
</dbReference>
<evidence type="ECO:0000256" key="2">
    <source>
        <dbReference type="ARBA" id="ARBA00023315"/>
    </source>
</evidence>
<name>A0ABY4BQS3_9FLAO</name>
<evidence type="ECO:0000256" key="1">
    <source>
        <dbReference type="ARBA" id="ARBA00022679"/>
    </source>
</evidence>